<dbReference type="InterPro" id="IPR042194">
    <property type="entry name" value="FHIPEP_1"/>
</dbReference>
<evidence type="ECO:0000256" key="3">
    <source>
        <dbReference type="ARBA" id="ARBA00022475"/>
    </source>
</evidence>
<feature type="transmembrane region" description="Helical" evidence="7">
    <location>
        <begin position="207"/>
        <end position="227"/>
    </location>
</feature>
<evidence type="ECO:0000256" key="6">
    <source>
        <dbReference type="ARBA" id="ARBA00023136"/>
    </source>
</evidence>
<dbReference type="PANTHER" id="PTHR30161">
    <property type="entry name" value="FLAGELLAR EXPORT PROTEIN, MEMBRANE FLHA SUBUNIT-RELATED"/>
    <property type="match status" value="1"/>
</dbReference>
<dbReference type="InterPro" id="IPR001712">
    <property type="entry name" value="T3SS_FHIPEP"/>
</dbReference>
<dbReference type="OrthoDB" id="9759185at2"/>
<dbReference type="NCBIfam" id="TIGR01398">
    <property type="entry name" value="FlhA"/>
    <property type="match status" value="1"/>
</dbReference>
<feature type="transmembrane region" description="Helical" evidence="7">
    <location>
        <begin position="73"/>
        <end position="93"/>
    </location>
</feature>
<dbReference type="Gene3D" id="1.10.8.540">
    <property type="entry name" value="FHIPEP family, domain 3"/>
    <property type="match status" value="1"/>
</dbReference>
<name>A0A328P7E2_9GAMM</name>
<organism evidence="8 9">
    <name type="scientific">Dyella jiangningensis</name>
    <dbReference type="NCBI Taxonomy" id="1379159"/>
    <lineage>
        <taxon>Bacteria</taxon>
        <taxon>Pseudomonadati</taxon>
        <taxon>Pseudomonadota</taxon>
        <taxon>Gammaproteobacteria</taxon>
        <taxon>Lysobacterales</taxon>
        <taxon>Rhodanobacteraceae</taxon>
        <taxon>Dyella</taxon>
    </lineage>
</organism>
<dbReference type="Proteomes" id="UP000248926">
    <property type="component" value="Unassembled WGS sequence"/>
</dbReference>
<evidence type="ECO:0000256" key="7">
    <source>
        <dbReference type="RuleBase" id="RU364093"/>
    </source>
</evidence>
<protein>
    <recommendedName>
        <fullName evidence="7">Flagellar biosynthesis protein FlhA</fullName>
    </recommendedName>
</protein>
<dbReference type="RefSeq" id="WP_111981296.1">
    <property type="nucleotide sequence ID" value="NZ_NFZS01000001.1"/>
</dbReference>
<dbReference type="Pfam" id="PF00771">
    <property type="entry name" value="FHIPEP"/>
    <property type="match status" value="1"/>
</dbReference>
<feature type="transmembrane region" description="Helical" evidence="7">
    <location>
        <begin position="277"/>
        <end position="301"/>
    </location>
</feature>
<dbReference type="PANTHER" id="PTHR30161:SF1">
    <property type="entry name" value="FLAGELLAR BIOSYNTHESIS PROTEIN FLHA-RELATED"/>
    <property type="match status" value="1"/>
</dbReference>
<dbReference type="PIRSF" id="PIRSF005419">
    <property type="entry name" value="FlhA"/>
    <property type="match status" value="1"/>
</dbReference>
<dbReference type="PRINTS" id="PR00949">
    <property type="entry name" value="TYPE3IMAPROT"/>
</dbReference>
<keyword evidence="7" id="KW-0813">Transport</keyword>
<evidence type="ECO:0000256" key="1">
    <source>
        <dbReference type="ARBA" id="ARBA00004651"/>
    </source>
</evidence>
<reference evidence="8 9" key="1">
    <citation type="journal article" date="2018" name="Genet. Mol. Biol.">
        <title>The genome sequence of Dyella jiangningensis FCAV SCS01 from a lignocellulose-decomposing microbial consortium metagenome reveals potential for biotechnological applications.</title>
        <authorList>
            <person name="Desiderato J.G."/>
            <person name="Alvarenga D.O."/>
            <person name="Constancio M.T.L."/>
            <person name="Alves L.M.C."/>
            <person name="Varani A.M."/>
        </authorList>
    </citation>
    <scope>NUCLEOTIDE SEQUENCE [LARGE SCALE GENOMIC DNA]</scope>
    <source>
        <strain evidence="8 9">FCAV SCS01</strain>
    </source>
</reference>
<evidence type="ECO:0000256" key="4">
    <source>
        <dbReference type="ARBA" id="ARBA00022692"/>
    </source>
</evidence>
<dbReference type="Gene3D" id="3.40.30.60">
    <property type="entry name" value="FHIPEP family, domain 1"/>
    <property type="match status" value="1"/>
</dbReference>
<keyword evidence="3 7" id="KW-1003">Cell membrane</keyword>
<dbReference type="GO" id="GO:0009306">
    <property type="term" value="P:protein secretion"/>
    <property type="evidence" value="ECO:0007669"/>
    <property type="project" value="InterPro"/>
</dbReference>
<feature type="transmembrane region" description="Helical" evidence="7">
    <location>
        <begin position="18"/>
        <end position="36"/>
    </location>
</feature>
<keyword evidence="6 7" id="KW-0472">Membrane</keyword>
<dbReference type="GO" id="GO:0005886">
    <property type="term" value="C:plasma membrane"/>
    <property type="evidence" value="ECO:0007669"/>
    <property type="project" value="UniProtKB-SubCell"/>
</dbReference>
<evidence type="ECO:0000256" key="2">
    <source>
        <dbReference type="ARBA" id="ARBA00008835"/>
    </source>
</evidence>
<evidence type="ECO:0000313" key="8">
    <source>
        <dbReference type="EMBL" id="RAO77241.1"/>
    </source>
</evidence>
<comment type="similarity">
    <text evidence="2 7">Belongs to the FHIPEP (flagella/HR/invasion proteins export pore) family.</text>
</comment>
<sequence length="696" mass="74320">MATATAIDSLKTLGRRGVGAPVIMLAMLAMMMLPLPPFILDMLFSFNIALSLVILLAVIYVMRPLEFAAFPTVVLMATLLRLALNIASTRVVLLHGHDGPGAAGKVIEAFGEFVIGGNFAVGLVVFAILTIINFVVVTKGATRVSEVTARFTLDAMPGKQMAIDADLNAGLLNQEQARDRRQEVREEADFYGSMDGASKFVRGDATAGILILIINIVGGFFVGVMQHGLSAGEAAKTYTLLTIGDGLVAQVPSLMLSIATAVIVTRVSKSQDMGKQVIGQVFGQPRALAVAGAVLGVMGLIPGMPNIAFLLLGGACGGASYLMVKRDREAKERVAKIAAEVPPPAAPVERIELGWEDVASVDPLGLEVGYRLIPLVDQHQGGELMGRIKSVRRKLSQELGFLVPPVHIRDNLDLGPNTYRITLMGVPMGEAEVHNDRLLAINPGRVQDGLHGIPTRDPAFGLEAMWIEPGQRELAQSLGYTVVDPATVIATHLSHILQGHAHELLGHQDVQQLLDRLAQTAPKLVEDLVPKRLSLGVVVKVMQNLLAERVPIRNMRSIVESLAEHAGQSQDPGALTAAVRVALGRQIVQEITGLGTEIPVITLAPELEQILLGSLANGGVAGAAVEPGLADRLQQGVADAARKQEMSGEPAVLLVAPQLRPWLARFTRHVAQNLHVLAYNEVPDNRRVRLVQALGR</sequence>
<keyword evidence="7" id="KW-0653">Protein transport</keyword>
<gene>
    <name evidence="7" type="primary">flhA</name>
    <name evidence="8" type="ORF">CA260_04960</name>
</gene>
<dbReference type="GO" id="GO:0044780">
    <property type="term" value="P:bacterial-type flagellum assembly"/>
    <property type="evidence" value="ECO:0007669"/>
    <property type="project" value="InterPro"/>
</dbReference>
<dbReference type="AlphaFoldDB" id="A0A328P7E2"/>
<comment type="caution">
    <text evidence="8">The sequence shown here is derived from an EMBL/GenBank/DDBJ whole genome shotgun (WGS) entry which is preliminary data.</text>
</comment>
<comment type="function">
    <text evidence="7">Required for formation of the rod structure of the flagellar apparatus. Together with FliI and FliH, may constitute the export apparatus of flagellin.</text>
</comment>
<feature type="transmembrane region" description="Helical" evidence="7">
    <location>
        <begin position="42"/>
        <end position="61"/>
    </location>
</feature>
<comment type="subcellular location">
    <subcellularLocation>
        <location evidence="1 7">Cell membrane</location>
        <topology evidence="1 7">Multi-pass membrane protein</topology>
    </subcellularLocation>
</comment>
<keyword evidence="5 7" id="KW-1133">Transmembrane helix</keyword>
<keyword evidence="9" id="KW-1185">Reference proteome</keyword>
<evidence type="ECO:0000313" key="9">
    <source>
        <dbReference type="Proteomes" id="UP000248926"/>
    </source>
</evidence>
<keyword evidence="4 7" id="KW-0812">Transmembrane</keyword>
<proteinExistence type="inferred from homology"/>
<evidence type="ECO:0000256" key="5">
    <source>
        <dbReference type="ARBA" id="ARBA00022989"/>
    </source>
</evidence>
<keyword evidence="8" id="KW-0966">Cell projection</keyword>
<keyword evidence="7" id="KW-1005">Bacterial flagellum biogenesis</keyword>
<dbReference type="InterPro" id="IPR042196">
    <property type="entry name" value="FHIPEP_4"/>
</dbReference>
<keyword evidence="8" id="KW-0969">Cilium</keyword>
<keyword evidence="7" id="KW-1006">Bacterial flagellum protein export</keyword>
<feature type="transmembrane region" description="Helical" evidence="7">
    <location>
        <begin position="113"/>
        <end position="136"/>
    </location>
</feature>
<feature type="transmembrane region" description="Helical" evidence="7">
    <location>
        <begin position="247"/>
        <end position="265"/>
    </location>
</feature>
<dbReference type="EMBL" id="NFZS01000001">
    <property type="protein sequence ID" value="RAO77241.1"/>
    <property type="molecule type" value="Genomic_DNA"/>
</dbReference>
<dbReference type="Gene3D" id="3.40.50.12790">
    <property type="entry name" value="FHIPEP family, domain 4"/>
    <property type="match status" value="1"/>
</dbReference>
<dbReference type="InterPro" id="IPR042193">
    <property type="entry name" value="FHIPEP_3"/>
</dbReference>
<keyword evidence="8" id="KW-0282">Flagellum</keyword>
<accession>A0A328P7E2</accession>
<dbReference type="InterPro" id="IPR006301">
    <property type="entry name" value="FlhA"/>
</dbReference>